<dbReference type="GeneID" id="27340613"/>
<evidence type="ECO:0000256" key="1">
    <source>
        <dbReference type="ARBA" id="ARBA00022857"/>
    </source>
</evidence>
<dbReference type="HOGENOM" id="CLU_010194_1_0_1"/>
<organism evidence="2 3">
    <name type="scientific">Cladophialophora immunda</name>
    <dbReference type="NCBI Taxonomy" id="569365"/>
    <lineage>
        <taxon>Eukaryota</taxon>
        <taxon>Fungi</taxon>
        <taxon>Dikarya</taxon>
        <taxon>Ascomycota</taxon>
        <taxon>Pezizomycotina</taxon>
        <taxon>Eurotiomycetes</taxon>
        <taxon>Chaetothyriomycetidae</taxon>
        <taxon>Chaetothyriales</taxon>
        <taxon>Herpotrichiellaceae</taxon>
        <taxon>Cladophialophora</taxon>
    </lineage>
</organism>
<dbReference type="InterPro" id="IPR002347">
    <property type="entry name" value="SDR_fam"/>
</dbReference>
<dbReference type="GO" id="GO:0016491">
    <property type="term" value="F:oxidoreductase activity"/>
    <property type="evidence" value="ECO:0007669"/>
    <property type="project" value="UniProtKB-ARBA"/>
</dbReference>
<dbReference type="SUPFAM" id="SSF51735">
    <property type="entry name" value="NAD(P)-binding Rossmann-fold domains"/>
    <property type="match status" value="1"/>
</dbReference>
<evidence type="ECO:0000313" key="3">
    <source>
        <dbReference type="Proteomes" id="UP000054466"/>
    </source>
</evidence>
<name>A0A0D2BAP8_9EURO</name>
<dbReference type="Proteomes" id="UP000054466">
    <property type="component" value="Unassembled WGS sequence"/>
</dbReference>
<sequence>MGRRHGPNTPGIAFVTGAARGLGNAVAVSFAKEGAKGVVIVDINDEETMQHGKAAVEAHGAECLAIRADVTQEEEVASAVAEAVTKFGRIDYAANFAGIVGPPDTIVNLDVAKWKKTLDVNATGVMLCTKYEMIQMMKQDSLAVEDGRPPQRGAIVNCASVNSMLTMPGTGPYTASKHACYGITKTAALEGRSHGIRVNAVSPGFLLTKMAEESLMEDDVVDARGMAMWQHFVSRQGRSASFDEIGDVVALMCTPQMSLVVGQNIFIDGGFTVNESNS</sequence>
<keyword evidence="3" id="KW-1185">Reference proteome</keyword>
<dbReference type="InterPro" id="IPR036291">
    <property type="entry name" value="NAD(P)-bd_dom_sf"/>
</dbReference>
<evidence type="ECO:0000313" key="2">
    <source>
        <dbReference type="EMBL" id="KIW34652.1"/>
    </source>
</evidence>
<dbReference type="VEuPathDB" id="FungiDB:PV07_01419"/>
<accession>A0A0D2BAP8</accession>
<dbReference type="RefSeq" id="XP_016254868.1">
    <property type="nucleotide sequence ID" value="XM_016387940.1"/>
</dbReference>
<dbReference type="PRINTS" id="PR00080">
    <property type="entry name" value="SDRFAMILY"/>
</dbReference>
<reference evidence="2 3" key="1">
    <citation type="submission" date="2015-01" db="EMBL/GenBank/DDBJ databases">
        <title>The Genome Sequence of Cladophialophora immunda CBS83496.</title>
        <authorList>
            <consortium name="The Broad Institute Genomics Platform"/>
            <person name="Cuomo C."/>
            <person name="de Hoog S."/>
            <person name="Gorbushina A."/>
            <person name="Stielow B."/>
            <person name="Teixiera M."/>
            <person name="Abouelleil A."/>
            <person name="Chapman S.B."/>
            <person name="Priest M."/>
            <person name="Young S.K."/>
            <person name="Wortman J."/>
            <person name="Nusbaum C."/>
            <person name="Birren B."/>
        </authorList>
    </citation>
    <scope>NUCLEOTIDE SEQUENCE [LARGE SCALE GENOMIC DNA]</scope>
    <source>
        <strain evidence="2 3">CBS 83496</strain>
    </source>
</reference>
<protein>
    <submittedName>
        <fullName evidence="2">Uncharacterized protein</fullName>
    </submittedName>
</protein>
<dbReference type="PANTHER" id="PTHR42820:SF1">
    <property type="entry name" value="SHORT-CHAIN DEHYDROGENASE_REDUCTASE FAMILY PROTEIN"/>
    <property type="match status" value="1"/>
</dbReference>
<keyword evidence="1" id="KW-0521">NADP</keyword>
<dbReference type="PRINTS" id="PR00081">
    <property type="entry name" value="GDHRDH"/>
</dbReference>
<dbReference type="FunFam" id="3.40.50.720:FF:000084">
    <property type="entry name" value="Short-chain dehydrogenase reductase"/>
    <property type="match status" value="1"/>
</dbReference>
<dbReference type="EMBL" id="KN847040">
    <property type="protein sequence ID" value="KIW34652.1"/>
    <property type="molecule type" value="Genomic_DNA"/>
</dbReference>
<dbReference type="AlphaFoldDB" id="A0A0D2BAP8"/>
<proteinExistence type="predicted"/>
<dbReference type="STRING" id="569365.A0A0D2BAP8"/>
<gene>
    <name evidence="2" type="ORF">PV07_01419</name>
</gene>
<dbReference type="Pfam" id="PF13561">
    <property type="entry name" value="adh_short_C2"/>
    <property type="match status" value="1"/>
</dbReference>
<dbReference type="Gene3D" id="3.40.50.720">
    <property type="entry name" value="NAD(P)-binding Rossmann-like Domain"/>
    <property type="match status" value="1"/>
</dbReference>
<dbReference type="OrthoDB" id="5840532at2759"/>
<dbReference type="CDD" id="cd05233">
    <property type="entry name" value="SDR_c"/>
    <property type="match status" value="1"/>
</dbReference>
<dbReference type="PANTHER" id="PTHR42820">
    <property type="entry name" value="SHORT-CHAIN DEHYDROGENASE REDUCTASE"/>
    <property type="match status" value="1"/>
</dbReference>